<sequence>MDDAFKALADPTRRALLDSLNERNGQTLRELCASLDLTRQAVSKHLAILEAAGLIATVRRGREKFHHLNAEPINAIADRWINRYDKQRVQALADLKTALEQPMTAPEFVYVSYIHTTADKLWQALTAPAFTEQYWGATLESDWKPGSTVTWHQSGIAIQDPEQVVLEAEPGKRLSYTWHTFTPEFGKTFELGDEWMAKASAEPRSKVTFDLETVGDLVKLTVTHDGFPEGSIVHEAVSGGWPHILSSLKSLLETGHPLPEPA</sequence>
<comment type="caution">
    <text evidence="3">The sequence shown here is derived from an EMBL/GenBank/DDBJ whole genome shotgun (WGS) entry which is preliminary data.</text>
</comment>
<proteinExistence type="inferred from homology"/>
<comment type="similarity">
    <text evidence="1">Belongs to the AHA1 family.</text>
</comment>
<keyword evidence="4" id="KW-1185">Reference proteome</keyword>
<dbReference type="CDD" id="cd00090">
    <property type="entry name" value="HTH_ARSR"/>
    <property type="match status" value="1"/>
</dbReference>
<dbReference type="Proteomes" id="UP001589890">
    <property type="component" value="Unassembled WGS sequence"/>
</dbReference>
<gene>
    <name evidence="3" type="ORF">ACFFGN_17260</name>
</gene>
<evidence type="ECO:0000256" key="1">
    <source>
        <dbReference type="ARBA" id="ARBA00006817"/>
    </source>
</evidence>
<dbReference type="PANTHER" id="PTHR38600:SF1">
    <property type="entry name" value="TRANSCRIPTIONAL REGULATORY PROTEIN"/>
    <property type="match status" value="1"/>
</dbReference>
<dbReference type="InterPro" id="IPR036388">
    <property type="entry name" value="WH-like_DNA-bd_sf"/>
</dbReference>
<dbReference type="CDD" id="cd08893">
    <property type="entry name" value="SRPBCC_CalC_Aha1-like_GntR-HTH"/>
    <property type="match status" value="1"/>
</dbReference>
<name>A0ABV6QMG0_9ACTN</name>
<dbReference type="SUPFAM" id="SSF46785">
    <property type="entry name" value="Winged helix' DNA-binding domain"/>
    <property type="match status" value="1"/>
</dbReference>
<accession>A0ABV6QMG0</accession>
<dbReference type="InterPro" id="IPR023393">
    <property type="entry name" value="START-like_dom_sf"/>
</dbReference>
<dbReference type="InterPro" id="IPR013538">
    <property type="entry name" value="ASHA1/2-like_C"/>
</dbReference>
<dbReference type="InterPro" id="IPR036390">
    <property type="entry name" value="WH_DNA-bd_sf"/>
</dbReference>
<dbReference type="RefSeq" id="WP_380048638.1">
    <property type="nucleotide sequence ID" value="NZ_JBHLTC010000018.1"/>
</dbReference>
<dbReference type="SMART" id="SM00418">
    <property type="entry name" value="HTH_ARSR"/>
    <property type="match status" value="1"/>
</dbReference>
<dbReference type="Gene3D" id="1.10.10.10">
    <property type="entry name" value="Winged helix-like DNA-binding domain superfamily/Winged helix DNA-binding domain"/>
    <property type="match status" value="1"/>
</dbReference>
<evidence type="ECO:0000313" key="3">
    <source>
        <dbReference type="EMBL" id="MFC0625831.1"/>
    </source>
</evidence>
<dbReference type="InterPro" id="IPR001845">
    <property type="entry name" value="HTH_ArsR_DNA-bd_dom"/>
</dbReference>
<dbReference type="Pfam" id="PF08327">
    <property type="entry name" value="AHSA1"/>
    <property type="match status" value="1"/>
</dbReference>
<organism evidence="3 4">
    <name type="scientific">Kribbella deserti</name>
    <dbReference type="NCBI Taxonomy" id="1926257"/>
    <lineage>
        <taxon>Bacteria</taxon>
        <taxon>Bacillati</taxon>
        <taxon>Actinomycetota</taxon>
        <taxon>Actinomycetes</taxon>
        <taxon>Propionibacteriales</taxon>
        <taxon>Kribbellaceae</taxon>
        <taxon>Kribbella</taxon>
    </lineage>
</organism>
<dbReference type="NCBIfam" id="NF033788">
    <property type="entry name" value="HTH_metalloreg"/>
    <property type="match status" value="1"/>
</dbReference>
<evidence type="ECO:0000313" key="4">
    <source>
        <dbReference type="Proteomes" id="UP001589890"/>
    </source>
</evidence>
<dbReference type="InterPro" id="IPR011991">
    <property type="entry name" value="ArsR-like_HTH"/>
</dbReference>
<dbReference type="PROSITE" id="PS50987">
    <property type="entry name" value="HTH_ARSR_2"/>
    <property type="match status" value="1"/>
</dbReference>
<feature type="domain" description="HTH arsR-type" evidence="2">
    <location>
        <begin position="1"/>
        <end position="88"/>
    </location>
</feature>
<dbReference type="EMBL" id="JBHLTC010000018">
    <property type="protein sequence ID" value="MFC0625831.1"/>
    <property type="molecule type" value="Genomic_DNA"/>
</dbReference>
<reference evidence="3 4" key="1">
    <citation type="submission" date="2024-09" db="EMBL/GenBank/DDBJ databases">
        <authorList>
            <person name="Sun Q."/>
            <person name="Mori K."/>
        </authorList>
    </citation>
    <scope>NUCLEOTIDE SEQUENCE [LARGE SCALE GENOMIC DNA]</scope>
    <source>
        <strain evidence="3 4">CGMCC 1.15906</strain>
    </source>
</reference>
<dbReference type="PANTHER" id="PTHR38600">
    <property type="entry name" value="TRANSCRIPTIONAL REGULATORY PROTEIN"/>
    <property type="match status" value="1"/>
</dbReference>
<evidence type="ECO:0000259" key="2">
    <source>
        <dbReference type="PROSITE" id="PS50987"/>
    </source>
</evidence>
<dbReference type="Pfam" id="PF12840">
    <property type="entry name" value="HTH_20"/>
    <property type="match status" value="1"/>
</dbReference>
<dbReference type="PRINTS" id="PR00778">
    <property type="entry name" value="HTHARSR"/>
</dbReference>
<dbReference type="Gene3D" id="3.30.530.20">
    <property type="match status" value="1"/>
</dbReference>
<dbReference type="SUPFAM" id="SSF55961">
    <property type="entry name" value="Bet v1-like"/>
    <property type="match status" value="1"/>
</dbReference>
<protein>
    <submittedName>
        <fullName evidence="3">ArsR/SmtB family transcription factor</fullName>
    </submittedName>
</protein>